<evidence type="ECO:0000313" key="2">
    <source>
        <dbReference type="Proteomes" id="UP000185696"/>
    </source>
</evidence>
<dbReference type="InterPro" id="IPR055582">
    <property type="entry name" value="DUF7158"/>
</dbReference>
<dbReference type="Proteomes" id="UP000185696">
    <property type="component" value="Unassembled WGS sequence"/>
</dbReference>
<name>A0A7Z0WFZ2_9PSEU</name>
<organism evidence="1 2">
    <name type="scientific">Actinophytocola xinjiangensis</name>
    <dbReference type="NCBI Taxonomy" id="485602"/>
    <lineage>
        <taxon>Bacteria</taxon>
        <taxon>Bacillati</taxon>
        <taxon>Actinomycetota</taxon>
        <taxon>Actinomycetes</taxon>
        <taxon>Pseudonocardiales</taxon>
        <taxon>Pseudonocardiaceae</taxon>
    </lineage>
</organism>
<dbReference type="Pfam" id="PF23716">
    <property type="entry name" value="DUF7158"/>
    <property type="match status" value="1"/>
</dbReference>
<proteinExistence type="predicted"/>
<dbReference type="SUPFAM" id="SSF109998">
    <property type="entry name" value="Triger factor/SurA peptide-binding domain-like"/>
    <property type="match status" value="1"/>
</dbReference>
<protein>
    <recommendedName>
        <fullName evidence="3">[acyl-carrier-protein] S-malonyltransferase</fullName>
    </recommendedName>
</protein>
<dbReference type="EMBL" id="MSIF01000042">
    <property type="protein sequence ID" value="OLF04547.1"/>
    <property type="molecule type" value="Genomic_DNA"/>
</dbReference>
<evidence type="ECO:0008006" key="3">
    <source>
        <dbReference type="Google" id="ProtNLM"/>
    </source>
</evidence>
<dbReference type="InterPro" id="IPR027304">
    <property type="entry name" value="Trigger_fact/SurA_dom_sf"/>
</dbReference>
<accession>A0A7Z0WFZ2</accession>
<keyword evidence="2" id="KW-1185">Reference proteome</keyword>
<dbReference type="RefSeq" id="WP_075138388.1">
    <property type="nucleotide sequence ID" value="NZ_MSIF01000042.1"/>
</dbReference>
<dbReference type="AlphaFoldDB" id="A0A7Z0WFZ2"/>
<gene>
    <name evidence="1" type="ORF">BLA60_40360</name>
</gene>
<evidence type="ECO:0000313" key="1">
    <source>
        <dbReference type="EMBL" id="OLF04547.1"/>
    </source>
</evidence>
<sequence length="256" mass="27729">MNAVVAWVDGDPVEVGEVDRREAALRAGPRASALPRGGTGEGRQLRRWLVQVLVAERVVARAARRLGVDAAGAPALAELVPDRAGMLGLGSVAADVLTRDPVARNVFLAVTAGVTVSDARVARYWRTNPEGFRIPERRLVRHAVGTGDPDARPARAVRRGELGRELERAVFGTPPGGRVELADAVGTHTVLVVDVAPARVRALAEVREEIRRRLTLGARRRAFVEWLDQRLAESVRLAPGFEHPGDPSQPDNTHRH</sequence>
<reference evidence="1 2" key="1">
    <citation type="submission" date="2016-12" db="EMBL/GenBank/DDBJ databases">
        <title>The draft genome sequence of Actinophytocola xinjiangensis.</title>
        <authorList>
            <person name="Wang W."/>
            <person name="Yuan L."/>
        </authorList>
    </citation>
    <scope>NUCLEOTIDE SEQUENCE [LARGE SCALE GENOMIC DNA]</scope>
    <source>
        <strain evidence="1 2">CGMCC 4.4663</strain>
    </source>
</reference>
<comment type="caution">
    <text evidence="1">The sequence shown here is derived from an EMBL/GenBank/DDBJ whole genome shotgun (WGS) entry which is preliminary data.</text>
</comment>